<dbReference type="InterPro" id="IPR020449">
    <property type="entry name" value="Tscrpt_reg_AraC-type_HTH"/>
</dbReference>
<dbReference type="Pfam" id="PF12833">
    <property type="entry name" value="HTH_18"/>
    <property type="match status" value="1"/>
</dbReference>
<accession>A0A2W0H810</accession>
<dbReference type="InterPro" id="IPR009057">
    <property type="entry name" value="Homeodomain-like_sf"/>
</dbReference>
<dbReference type="InterPro" id="IPR018062">
    <property type="entry name" value="HTH_AraC-typ_CS"/>
</dbReference>
<dbReference type="AlphaFoldDB" id="A0A2W0H810"/>
<proteinExistence type="predicted"/>
<reference evidence="5 6" key="1">
    <citation type="submission" date="2017-10" db="EMBL/GenBank/DDBJ databases">
        <title>Bacillus sp. nov., a halophilic bacterium isolated from a Yangshapao Lake.</title>
        <authorList>
            <person name="Wang H."/>
        </authorList>
    </citation>
    <scope>NUCLEOTIDE SEQUENCE [LARGE SCALE GENOMIC DNA]</scope>
    <source>
        <strain evidence="5 6">YSP-3</strain>
    </source>
</reference>
<gene>
    <name evidence="5" type="ORF">CR205_14510</name>
</gene>
<dbReference type="InterPro" id="IPR029442">
    <property type="entry name" value="GyrI-like"/>
</dbReference>
<evidence type="ECO:0000256" key="1">
    <source>
        <dbReference type="ARBA" id="ARBA00023015"/>
    </source>
</evidence>
<dbReference type="GO" id="GO:0003700">
    <property type="term" value="F:DNA-binding transcription factor activity"/>
    <property type="evidence" value="ECO:0007669"/>
    <property type="project" value="InterPro"/>
</dbReference>
<dbReference type="GO" id="GO:0043565">
    <property type="term" value="F:sequence-specific DNA binding"/>
    <property type="evidence" value="ECO:0007669"/>
    <property type="project" value="InterPro"/>
</dbReference>
<dbReference type="Gene3D" id="1.10.10.60">
    <property type="entry name" value="Homeodomain-like"/>
    <property type="match status" value="2"/>
</dbReference>
<dbReference type="EMBL" id="PDOF01000002">
    <property type="protein sequence ID" value="PYZ96886.1"/>
    <property type="molecule type" value="Genomic_DNA"/>
</dbReference>
<dbReference type="Pfam" id="PF06445">
    <property type="entry name" value="GyrI-like"/>
    <property type="match status" value="1"/>
</dbReference>
<dbReference type="PRINTS" id="PR00032">
    <property type="entry name" value="HTHARAC"/>
</dbReference>
<dbReference type="Proteomes" id="UP000248066">
    <property type="component" value="Unassembled WGS sequence"/>
</dbReference>
<dbReference type="InterPro" id="IPR011256">
    <property type="entry name" value="Reg_factor_effector_dom_sf"/>
</dbReference>
<dbReference type="OrthoDB" id="9801123at2"/>
<dbReference type="SMART" id="SM00342">
    <property type="entry name" value="HTH_ARAC"/>
    <property type="match status" value="1"/>
</dbReference>
<dbReference type="InterPro" id="IPR018060">
    <property type="entry name" value="HTH_AraC"/>
</dbReference>
<sequence length="281" mass="31995">MDSLERLNEALAYIEENLEENINYTEIARIACCSEFHFKRMFSFLAGITLSDYIRRRRLTQAAFDLRSANVKVLDTALKYGYSSPDAFTRAFQNLHGMTPTEARKNGLSLKAYPRMTFQLTVKGAGEMNYRIETKEAFRVAGVMKRITLVYSGTNPDIAEMWQTIGEETVKRIEQLSDLQPSGIINVCSNFSEGREDNGELDYYIAAATTKPCPDDFQELEVEASAWAVFEVSGDWEKVQEAWGRIYAEWFPSSGFELNKGPEIMSSADNFSEIWIPVKKK</sequence>
<organism evidence="5 6">
    <name type="scientific">Alteribacter lacisalsi</name>
    <dbReference type="NCBI Taxonomy" id="2045244"/>
    <lineage>
        <taxon>Bacteria</taxon>
        <taxon>Bacillati</taxon>
        <taxon>Bacillota</taxon>
        <taxon>Bacilli</taxon>
        <taxon>Bacillales</taxon>
        <taxon>Bacillaceae</taxon>
        <taxon>Alteribacter</taxon>
    </lineage>
</organism>
<dbReference type="SMART" id="SM00871">
    <property type="entry name" value="AraC_E_bind"/>
    <property type="match status" value="1"/>
</dbReference>
<feature type="domain" description="HTH araC/xylS-type" evidence="4">
    <location>
        <begin position="8"/>
        <end position="106"/>
    </location>
</feature>
<dbReference type="InterPro" id="IPR050959">
    <property type="entry name" value="MarA-like"/>
</dbReference>
<evidence type="ECO:0000259" key="4">
    <source>
        <dbReference type="PROSITE" id="PS01124"/>
    </source>
</evidence>
<dbReference type="RefSeq" id="WP_110520826.1">
    <property type="nucleotide sequence ID" value="NZ_PDOF01000002.1"/>
</dbReference>
<evidence type="ECO:0000313" key="5">
    <source>
        <dbReference type="EMBL" id="PYZ96886.1"/>
    </source>
</evidence>
<dbReference type="PANTHER" id="PTHR47504">
    <property type="entry name" value="RIGHT ORIGIN-BINDING PROTEIN"/>
    <property type="match status" value="1"/>
</dbReference>
<dbReference type="PANTHER" id="PTHR47504:SF5">
    <property type="entry name" value="RIGHT ORIGIN-BINDING PROTEIN"/>
    <property type="match status" value="1"/>
</dbReference>
<evidence type="ECO:0000256" key="3">
    <source>
        <dbReference type="ARBA" id="ARBA00023163"/>
    </source>
</evidence>
<dbReference type="SUPFAM" id="SSF55136">
    <property type="entry name" value="Probable bacterial effector-binding domain"/>
    <property type="match status" value="1"/>
</dbReference>
<name>A0A2W0H810_9BACI</name>
<keyword evidence="6" id="KW-1185">Reference proteome</keyword>
<evidence type="ECO:0000313" key="6">
    <source>
        <dbReference type="Proteomes" id="UP000248066"/>
    </source>
</evidence>
<dbReference type="InterPro" id="IPR010499">
    <property type="entry name" value="AraC_E-bd"/>
</dbReference>
<comment type="caution">
    <text evidence="5">The sequence shown here is derived from an EMBL/GenBank/DDBJ whole genome shotgun (WGS) entry which is preliminary data.</text>
</comment>
<protein>
    <submittedName>
        <fullName evidence="5">AraC family transcriptional regulator</fullName>
    </submittedName>
</protein>
<keyword evidence="3" id="KW-0804">Transcription</keyword>
<dbReference type="PROSITE" id="PS01124">
    <property type="entry name" value="HTH_ARAC_FAMILY_2"/>
    <property type="match status" value="1"/>
</dbReference>
<evidence type="ECO:0000256" key="2">
    <source>
        <dbReference type="ARBA" id="ARBA00023125"/>
    </source>
</evidence>
<dbReference type="Gene3D" id="3.20.80.10">
    <property type="entry name" value="Regulatory factor, effector binding domain"/>
    <property type="match status" value="1"/>
</dbReference>
<keyword evidence="2" id="KW-0238">DNA-binding</keyword>
<keyword evidence="1" id="KW-0805">Transcription regulation</keyword>
<dbReference type="PROSITE" id="PS00041">
    <property type="entry name" value="HTH_ARAC_FAMILY_1"/>
    <property type="match status" value="1"/>
</dbReference>
<dbReference type="SUPFAM" id="SSF46689">
    <property type="entry name" value="Homeodomain-like"/>
    <property type="match status" value="2"/>
</dbReference>